<keyword evidence="1" id="KW-0472">Membrane</keyword>
<feature type="transmembrane region" description="Helical" evidence="1">
    <location>
        <begin position="50"/>
        <end position="71"/>
    </location>
</feature>
<organism evidence="2 3">
    <name type="scientific">Palleronia abyssalis</name>
    <dbReference type="NCBI Taxonomy" id="1501240"/>
    <lineage>
        <taxon>Bacteria</taxon>
        <taxon>Pseudomonadati</taxon>
        <taxon>Pseudomonadota</taxon>
        <taxon>Alphaproteobacteria</taxon>
        <taxon>Rhodobacterales</taxon>
        <taxon>Roseobacteraceae</taxon>
        <taxon>Palleronia</taxon>
    </lineage>
</organism>
<feature type="transmembrane region" description="Helical" evidence="1">
    <location>
        <begin position="83"/>
        <end position="108"/>
    </location>
</feature>
<feature type="transmembrane region" description="Helical" evidence="1">
    <location>
        <begin position="7"/>
        <end position="30"/>
    </location>
</feature>
<name>A0A2R8BV62_9RHOB</name>
<protein>
    <recommendedName>
        <fullName evidence="4">DUF2243 domain-containing protein</fullName>
    </recommendedName>
</protein>
<reference evidence="3" key="1">
    <citation type="submission" date="2018-03" db="EMBL/GenBank/DDBJ databases">
        <authorList>
            <person name="Rodrigo-Torres L."/>
            <person name="Arahal R. D."/>
            <person name="Lucena T."/>
        </authorList>
    </citation>
    <scope>NUCLEOTIDE SEQUENCE [LARGE SCALE GENOMIC DNA]</scope>
    <source>
        <strain evidence="3">CECT 8504</strain>
    </source>
</reference>
<keyword evidence="3" id="KW-1185">Reference proteome</keyword>
<evidence type="ECO:0000256" key="1">
    <source>
        <dbReference type="SAM" id="Phobius"/>
    </source>
</evidence>
<proteinExistence type="predicted"/>
<keyword evidence="1" id="KW-0812">Transmembrane</keyword>
<accession>A0A2R8BV62</accession>
<dbReference type="Pfam" id="PF10002">
    <property type="entry name" value="DUF2243"/>
    <property type="match status" value="1"/>
</dbReference>
<gene>
    <name evidence="2" type="ORF">PAA8504_01864</name>
</gene>
<evidence type="ECO:0008006" key="4">
    <source>
        <dbReference type="Google" id="ProtNLM"/>
    </source>
</evidence>
<evidence type="ECO:0000313" key="3">
    <source>
        <dbReference type="Proteomes" id="UP000244912"/>
    </source>
</evidence>
<dbReference type="AlphaFoldDB" id="A0A2R8BV62"/>
<evidence type="ECO:0000313" key="2">
    <source>
        <dbReference type="EMBL" id="SPJ24042.1"/>
    </source>
</evidence>
<feature type="transmembrane region" description="Helical" evidence="1">
    <location>
        <begin position="158"/>
        <end position="174"/>
    </location>
</feature>
<dbReference type="OrthoDB" id="5190099at2"/>
<dbReference type="EMBL" id="ONZF01000003">
    <property type="protein sequence ID" value="SPJ24042.1"/>
    <property type="molecule type" value="Genomic_DNA"/>
</dbReference>
<keyword evidence="1" id="KW-1133">Transmembrane helix</keyword>
<sequence length="252" mass="27219">MPPSSWITYGVVLGFGLGGFFDGILLHQILQWHHLLSLVPGVEDLRAQVLWDGLFHALMYVIVAVGLWGLWRAYRRGGEIGGRALYGALLMGSGSWHIVDGILSHWIMGIHRIKIDATQPLLWDLAWFALFGLVPFALGWRMRGGGGSSGGRMRQRATMLALMAAGIGGGLWAMQPPPGQTFTTVVFHPSRGLAEVMASLAATDATLVWADDAMGVVVVDVAPERRWTFYRHGALLVGGSALPAGCFGWSTA</sequence>
<dbReference type="InterPro" id="IPR018719">
    <property type="entry name" value="DUF2243_membrane"/>
</dbReference>
<dbReference type="Proteomes" id="UP000244912">
    <property type="component" value="Unassembled WGS sequence"/>
</dbReference>
<dbReference type="RefSeq" id="WP_108893885.1">
    <property type="nucleotide sequence ID" value="NZ_ONZF01000003.1"/>
</dbReference>
<feature type="transmembrane region" description="Helical" evidence="1">
    <location>
        <begin position="120"/>
        <end position="138"/>
    </location>
</feature>